<accession>A0A9P9YD93</accession>
<evidence type="ECO:0000313" key="3">
    <source>
        <dbReference type="Proteomes" id="UP001059596"/>
    </source>
</evidence>
<keyword evidence="3" id="KW-1185">Reference proteome</keyword>
<feature type="region of interest" description="Disordered" evidence="1">
    <location>
        <begin position="196"/>
        <end position="221"/>
    </location>
</feature>
<dbReference type="AlphaFoldDB" id="A0A9P9YD93"/>
<dbReference type="OrthoDB" id="7869431at2759"/>
<protein>
    <submittedName>
        <fullName evidence="2">Uncharacterized protein</fullName>
    </submittedName>
</protein>
<evidence type="ECO:0000256" key="1">
    <source>
        <dbReference type="SAM" id="MobiDB-lite"/>
    </source>
</evidence>
<organism evidence="2 3">
    <name type="scientific">Drosophila gunungcola</name>
    <name type="common">fruit fly</name>
    <dbReference type="NCBI Taxonomy" id="103775"/>
    <lineage>
        <taxon>Eukaryota</taxon>
        <taxon>Metazoa</taxon>
        <taxon>Ecdysozoa</taxon>
        <taxon>Arthropoda</taxon>
        <taxon>Hexapoda</taxon>
        <taxon>Insecta</taxon>
        <taxon>Pterygota</taxon>
        <taxon>Neoptera</taxon>
        <taxon>Endopterygota</taxon>
        <taxon>Diptera</taxon>
        <taxon>Brachycera</taxon>
        <taxon>Muscomorpha</taxon>
        <taxon>Ephydroidea</taxon>
        <taxon>Drosophilidae</taxon>
        <taxon>Drosophila</taxon>
        <taxon>Sophophora</taxon>
    </lineage>
</organism>
<reference evidence="2" key="1">
    <citation type="journal article" date="2023" name="Genome Biol. Evol.">
        <title>Long-read-based Genome Assembly of Drosophila gunungcola Reveals Fewer Chemosensory Genes in Flower-breeding Species.</title>
        <authorList>
            <person name="Negi A."/>
            <person name="Liao B.Y."/>
            <person name="Yeh S.D."/>
        </authorList>
    </citation>
    <scope>NUCLEOTIDE SEQUENCE</scope>
    <source>
        <strain evidence="2">Sukarami</strain>
    </source>
</reference>
<name>A0A9P9YD93_9MUSC</name>
<evidence type="ECO:0000313" key="2">
    <source>
        <dbReference type="EMBL" id="KAI8034887.1"/>
    </source>
</evidence>
<dbReference type="Proteomes" id="UP001059596">
    <property type="component" value="Unassembled WGS sequence"/>
</dbReference>
<sequence>MAYTIRLDWIRKILNSCGPTQCRLMHDAGKPRICNQGPLRRLMRQISNNSGTSTGGTIHTGNKLRNMERTKDSRFRVNTSPNANMVRIHPLVRGQDKKVRKPNQRLPSEISATLQRHSAQRRGEQLARSLRFQDTVDHPRPSSTMPLKILEIRERRRSPVGHPLRDRRMIDSMRTRNIERMVRESQARLLNKRVEELFEKQEEPPADKSERPEPKIKLKRQKTEAKAAVKLLNKAICLAHSNSGEVARVKNLKISRMQTKLETNGIDSSIVDRMSDVLHTSHAYHMRIRWARIQSRRQLQVSEPGKRNSLEVAANLIKEEQRRLDGLKAAKYQLKVVPKDESKLDNITRNIREPREVKTTDPAKSTDLDIKSLVVDPKPFLTKDPDTKGILSVNSCHNFSLHTVENTDIFSHISKLFFKKSDH</sequence>
<comment type="caution">
    <text evidence="2">The sequence shown here is derived from an EMBL/GenBank/DDBJ whole genome shotgun (WGS) entry which is preliminary data.</text>
</comment>
<dbReference type="EMBL" id="JAMKOV010000057">
    <property type="protein sequence ID" value="KAI8034887.1"/>
    <property type="molecule type" value="Genomic_DNA"/>
</dbReference>
<gene>
    <name evidence="2" type="ORF">M5D96_012403</name>
</gene>
<proteinExistence type="predicted"/>